<comment type="caution">
    <text evidence="2">The sequence shown here is derived from an EMBL/GenBank/DDBJ whole genome shotgun (WGS) entry which is preliminary data.</text>
</comment>
<organism evidence="2 3">
    <name type="scientific">Sparassis crispa</name>
    <dbReference type="NCBI Taxonomy" id="139825"/>
    <lineage>
        <taxon>Eukaryota</taxon>
        <taxon>Fungi</taxon>
        <taxon>Dikarya</taxon>
        <taxon>Basidiomycota</taxon>
        <taxon>Agaricomycotina</taxon>
        <taxon>Agaricomycetes</taxon>
        <taxon>Polyporales</taxon>
        <taxon>Sparassidaceae</taxon>
        <taxon>Sparassis</taxon>
    </lineage>
</organism>
<feature type="compositionally biased region" description="Basic and acidic residues" evidence="1">
    <location>
        <begin position="76"/>
        <end position="88"/>
    </location>
</feature>
<gene>
    <name evidence="2" type="ORF">SCP_0902730</name>
</gene>
<feature type="region of interest" description="Disordered" evidence="1">
    <location>
        <begin position="50"/>
        <end position="96"/>
    </location>
</feature>
<proteinExistence type="predicted"/>
<dbReference type="AlphaFoldDB" id="A0A401GX97"/>
<evidence type="ECO:0000313" key="2">
    <source>
        <dbReference type="EMBL" id="GBE86394.1"/>
    </source>
</evidence>
<protein>
    <submittedName>
        <fullName evidence="2">Uncharacterized protein</fullName>
    </submittedName>
</protein>
<dbReference type="EMBL" id="BFAD01000009">
    <property type="protein sequence ID" value="GBE86394.1"/>
    <property type="molecule type" value="Genomic_DNA"/>
</dbReference>
<dbReference type="InParanoid" id="A0A401GX97"/>
<keyword evidence="3" id="KW-1185">Reference proteome</keyword>
<reference evidence="2 3" key="1">
    <citation type="journal article" date="2018" name="Sci. Rep.">
        <title>Genome sequence of the cauliflower mushroom Sparassis crispa (Hanabiratake) and its association with beneficial usage.</title>
        <authorList>
            <person name="Kiyama R."/>
            <person name="Furutani Y."/>
            <person name="Kawaguchi K."/>
            <person name="Nakanishi T."/>
        </authorList>
    </citation>
    <scope>NUCLEOTIDE SEQUENCE [LARGE SCALE GENOMIC DNA]</scope>
</reference>
<evidence type="ECO:0000313" key="3">
    <source>
        <dbReference type="Proteomes" id="UP000287166"/>
    </source>
</evidence>
<name>A0A401GX97_9APHY</name>
<dbReference type="Proteomes" id="UP000287166">
    <property type="component" value="Unassembled WGS sequence"/>
</dbReference>
<accession>A0A401GX97</accession>
<sequence>MGLFQGASPTSLLLSFEPAGIAAAGRQADCRQAHLAYVRRLASHRIVTSANRTNRSQELARTRTRTRKRANGPGVNRDRLSNRMRREQPQTANGEQLQKTGCVPSVVVLMQQQQQEELCPTGKRTGTSRAPRVCTVRSSQRLFHTPFWISCSGGCPLDELAVRVQAAANATVELPAASSGSSVPNF</sequence>
<dbReference type="RefSeq" id="XP_027617307.1">
    <property type="nucleotide sequence ID" value="XM_027761506.1"/>
</dbReference>
<evidence type="ECO:0000256" key="1">
    <source>
        <dbReference type="SAM" id="MobiDB-lite"/>
    </source>
</evidence>
<dbReference type="GeneID" id="38783311"/>
<feature type="compositionally biased region" description="Polar residues" evidence="1">
    <location>
        <begin position="50"/>
        <end position="59"/>
    </location>
</feature>